<keyword evidence="2" id="KW-1185">Reference proteome</keyword>
<evidence type="ECO:0000313" key="1">
    <source>
        <dbReference type="EMBL" id="KAF6032140.1"/>
    </source>
</evidence>
<sequence>MEVEAFCSSDESLVKVQAEHEAAKSTFLEVSSHWNSISKDMNDSWTAQKSTSSNLVELCEDLLNVLPTSVKHNKVSTGSKKAKECK</sequence>
<dbReference type="AlphaFoldDB" id="A0A7J7K0H7"/>
<name>A0A7J7K0H7_BUGNE</name>
<dbReference type="Proteomes" id="UP000593567">
    <property type="component" value="Unassembled WGS sequence"/>
</dbReference>
<protein>
    <submittedName>
        <fullName evidence="1">Uncharacterized protein</fullName>
    </submittedName>
</protein>
<reference evidence="1" key="1">
    <citation type="submission" date="2020-06" db="EMBL/GenBank/DDBJ databases">
        <title>Draft genome of Bugula neritina, a colonial animal packing powerful symbionts and potential medicines.</title>
        <authorList>
            <person name="Rayko M."/>
        </authorList>
    </citation>
    <scope>NUCLEOTIDE SEQUENCE [LARGE SCALE GENOMIC DNA]</scope>
    <source>
        <strain evidence="1">Kwan_BN1</strain>
    </source>
</reference>
<proteinExistence type="predicted"/>
<dbReference type="EMBL" id="VXIV02001533">
    <property type="protein sequence ID" value="KAF6032140.1"/>
    <property type="molecule type" value="Genomic_DNA"/>
</dbReference>
<evidence type="ECO:0000313" key="2">
    <source>
        <dbReference type="Proteomes" id="UP000593567"/>
    </source>
</evidence>
<organism evidence="1 2">
    <name type="scientific">Bugula neritina</name>
    <name type="common">Brown bryozoan</name>
    <name type="synonym">Sertularia neritina</name>
    <dbReference type="NCBI Taxonomy" id="10212"/>
    <lineage>
        <taxon>Eukaryota</taxon>
        <taxon>Metazoa</taxon>
        <taxon>Spiralia</taxon>
        <taxon>Lophotrochozoa</taxon>
        <taxon>Bryozoa</taxon>
        <taxon>Gymnolaemata</taxon>
        <taxon>Cheilostomatida</taxon>
        <taxon>Flustrina</taxon>
        <taxon>Buguloidea</taxon>
        <taxon>Bugulidae</taxon>
        <taxon>Bugula</taxon>
    </lineage>
</organism>
<comment type="caution">
    <text evidence="1">The sequence shown here is derived from an EMBL/GenBank/DDBJ whole genome shotgun (WGS) entry which is preliminary data.</text>
</comment>
<accession>A0A7J7K0H7</accession>
<gene>
    <name evidence="1" type="ORF">EB796_009535</name>
</gene>